<name>A0A9D4RZ77_DREPO</name>
<evidence type="ECO:0000313" key="2">
    <source>
        <dbReference type="EMBL" id="KAH3886559.1"/>
    </source>
</evidence>
<organism evidence="2 3">
    <name type="scientific">Dreissena polymorpha</name>
    <name type="common">Zebra mussel</name>
    <name type="synonym">Mytilus polymorpha</name>
    <dbReference type="NCBI Taxonomy" id="45954"/>
    <lineage>
        <taxon>Eukaryota</taxon>
        <taxon>Metazoa</taxon>
        <taxon>Spiralia</taxon>
        <taxon>Lophotrochozoa</taxon>
        <taxon>Mollusca</taxon>
        <taxon>Bivalvia</taxon>
        <taxon>Autobranchia</taxon>
        <taxon>Heteroconchia</taxon>
        <taxon>Euheterodonta</taxon>
        <taxon>Imparidentia</taxon>
        <taxon>Neoheterodontei</taxon>
        <taxon>Myida</taxon>
        <taxon>Dreissenoidea</taxon>
        <taxon>Dreissenidae</taxon>
        <taxon>Dreissena</taxon>
    </lineage>
</organism>
<feature type="region of interest" description="Disordered" evidence="1">
    <location>
        <begin position="1"/>
        <end position="67"/>
    </location>
</feature>
<protein>
    <submittedName>
        <fullName evidence="2">Uncharacterized protein</fullName>
    </submittedName>
</protein>
<proteinExistence type="predicted"/>
<comment type="caution">
    <text evidence="2">The sequence shown here is derived from an EMBL/GenBank/DDBJ whole genome shotgun (WGS) entry which is preliminary data.</text>
</comment>
<dbReference type="EMBL" id="JAIWYP010000001">
    <property type="protein sequence ID" value="KAH3886559.1"/>
    <property type="molecule type" value="Genomic_DNA"/>
</dbReference>
<evidence type="ECO:0000313" key="3">
    <source>
        <dbReference type="Proteomes" id="UP000828390"/>
    </source>
</evidence>
<keyword evidence="3" id="KW-1185">Reference proteome</keyword>
<sequence>MPRQSRYLQATPRRCQTVSETVREPAGDSHTVGDDAKTVWSPAGYSQTVSQNSGTPAGTQIQSVSVP</sequence>
<accession>A0A9D4RZ77</accession>
<evidence type="ECO:0000256" key="1">
    <source>
        <dbReference type="SAM" id="MobiDB-lite"/>
    </source>
</evidence>
<dbReference type="AlphaFoldDB" id="A0A9D4RZ77"/>
<reference evidence="2" key="2">
    <citation type="submission" date="2020-11" db="EMBL/GenBank/DDBJ databases">
        <authorList>
            <person name="McCartney M.A."/>
            <person name="Auch B."/>
            <person name="Kono T."/>
            <person name="Mallez S."/>
            <person name="Becker A."/>
            <person name="Gohl D.M."/>
            <person name="Silverstein K.A.T."/>
            <person name="Koren S."/>
            <person name="Bechman K.B."/>
            <person name="Herman A."/>
            <person name="Abrahante J.E."/>
            <person name="Garbe J."/>
        </authorList>
    </citation>
    <scope>NUCLEOTIDE SEQUENCE</scope>
    <source>
        <strain evidence="2">Duluth1</strain>
        <tissue evidence="2">Whole animal</tissue>
    </source>
</reference>
<reference evidence="2" key="1">
    <citation type="journal article" date="2019" name="bioRxiv">
        <title>The Genome of the Zebra Mussel, Dreissena polymorpha: A Resource for Invasive Species Research.</title>
        <authorList>
            <person name="McCartney M.A."/>
            <person name="Auch B."/>
            <person name="Kono T."/>
            <person name="Mallez S."/>
            <person name="Zhang Y."/>
            <person name="Obille A."/>
            <person name="Becker A."/>
            <person name="Abrahante J.E."/>
            <person name="Garbe J."/>
            <person name="Badalamenti J.P."/>
            <person name="Herman A."/>
            <person name="Mangelson H."/>
            <person name="Liachko I."/>
            <person name="Sullivan S."/>
            <person name="Sone E.D."/>
            <person name="Koren S."/>
            <person name="Silverstein K.A.T."/>
            <person name="Beckman K.B."/>
            <person name="Gohl D.M."/>
        </authorList>
    </citation>
    <scope>NUCLEOTIDE SEQUENCE</scope>
    <source>
        <strain evidence="2">Duluth1</strain>
        <tissue evidence="2">Whole animal</tissue>
    </source>
</reference>
<dbReference type="Proteomes" id="UP000828390">
    <property type="component" value="Unassembled WGS sequence"/>
</dbReference>
<feature type="compositionally biased region" description="Basic and acidic residues" evidence="1">
    <location>
        <begin position="21"/>
        <end position="37"/>
    </location>
</feature>
<feature type="compositionally biased region" description="Polar residues" evidence="1">
    <location>
        <begin position="44"/>
        <end position="67"/>
    </location>
</feature>
<gene>
    <name evidence="2" type="ORF">DPMN_010570</name>
</gene>